<dbReference type="InterPro" id="IPR000525">
    <property type="entry name" value="Initiator_Rep_WH1"/>
</dbReference>
<dbReference type="RefSeq" id="WP_115579515.1">
    <property type="nucleotide sequence ID" value="NZ_NXLX01000021.1"/>
</dbReference>
<accession>A0A3D8J491</accession>
<dbReference type="GO" id="GO:0003887">
    <property type="term" value="F:DNA-directed DNA polymerase activity"/>
    <property type="evidence" value="ECO:0007669"/>
    <property type="project" value="InterPro"/>
</dbReference>
<evidence type="ECO:0000259" key="2">
    <source>
        <dbReference type="Pfam" id="PF01051"/>
    </source>
</evidence>
<comment type="similarity">
    <text evidence="1">Belongs to the initiator RepB protein family.</text>
</comment>
<comment type="caution">
    <text evidence="3">The sequence shown here is derived from an EMBL/GenBank/DDBJ whole genome shotgun (WGS) entry which is preliminary data.</text>
</comment>
<keyword evidence="4" id="KW-1185">Reference proteome</keyword>
<protein>
    <recommendedName>
        <fullName evidence="2">Initiator Rep protein WH1 domain-containing protein</fullName>
    </recommendedName>
</protein>
<proteinExistence type="inferred from homology"/>
<dbReference type="Pfam" id="PF01051">
    <property type="entry name" value="Rep3_N"/>
    <property type="match status" value="1"/>
</dbReference>
<reference evidence="3 4" key="1">
    <citation type="submission" date="2018-04" db="EMBL/GenBank/DDBJ databases">
        <title>Novel Campyloabacter and Helicobacter Species and Strains.</title>
        <authorList>
            <person name="Mannion A.J."/>
            <person name="Shen Z."/>
            <person name="Fox J.G."/>
        </authorList>
    </citation>
    <scope>NUCLEOTIDE SEQUENCE [LARGE SCALE GENOMIC DNA]</scope>
    <source>
        <strain evidence="3 4">MIT 04-9362</strain>
    </source>
</reference>
<dbReference type="Proteomes" id="UP000256695">
    <property type="component" value="Unassembled WGS sequence"/>
</dbReference>
<name>A0A3D8J491_9HELI</name>
<dbReference type="GO" id="GO:0006270">
    <property type="term" value="P:DNA replication initiation"/>
    <property type="evidence" value="ECO:0007669"/>
    <property type="project" value="InterPro"/>
</dbReference>
<evidence type="ECO:0000256" key="1">
    <source>
        <dbReference type="ARBA" id="ARBA00038283"/>
    </source>
</evidence>
<gene>
    <name evidence="3" type="ORF">CQA57_06945</name>
</gene>
<sequence>MGDEKQKESLGKIYKHNPLLLASLEVNSSNSRNELNNNDILVFNYILKLCQEQIRQKLFINKGLLNFSIGIEDFAKLFPNNPNWVREIISSLKRLFNTAVTFKNVKIPKCLASPEDEMPNTLFSNELSENDYEEFFEYSCHLISSLSKPKNKKDVVNFSIHPIIAYCAWTKTNYTHISLDKMFVLKSKYAQKIYEFIEYYVGLHKKKNDEIISISIGKKELKNLFKFDDDLPFSTKIQRINRNNILERDMNKIYEDFNIEKRKNELVITLKYPKNL</sequence>
<dbReference type="AlphaFoldDB" id="A0A3D8J491"/>
<organism evidence="3 4">
    <name type="scientific">Helicobacter anseris</name>
    <dbReference type="NCBI Taxonomy" id="375926"/>
    <lineage>
        <taxon>Bacteria</taxon>
        <taxon>Pseudomonadati</taxon>
        <taxon>Campylobacterota</taxon>
        <taxon>Epsilonproteobacteria</taxon>
        <taxon>Campylobacterales</taxon>
        <taxon>Helicobacteraceae</taxon>
        <taxon>Helicobacter</taxon>
    </lineage>
</organism>
<feature type="domain" description="Initiator Rep protein WH1" evidence="2">
    <location>
        <begin position="13"/>
        <end position="197"/>
    </location>
</feature>
<dbReference type="EMBL" id="NXLX01000021">
    <property type="protein sequence ID" value="RDU72332.1"/>
    <property type="molecule type" value="Genomic_DNA"/>
</dbReference>
<evidence type="ECO:0000313" key="3">
    <source>
        <dbReference type="EMBL" id="RDU72332.1"/>
    </source>
</evidence>
<evidence type="ECO:0000313" key="4">
    <source>
        <dbReference type="Proteomes" id="UP000256695"/>
    </source>
</evidence>